<feature type="non-terminal residue" evidence="8">
    <location>
        <position position="55"/>
    </location>
</feature>
<reference evidence="9" key="1">
    <citation type="journal article" date="2018" name="Nat. Microbiol.">
        <title>Leveraging single-cell genomics to expand the fungal tree of life.</title>
        <authorList>
            <person name="Ahrendt S.R."/>
            <person name="Quandt C.A."/>
            <person name="Ciobanu D."/>
            <person name="Clum A."/>
            <person name="Salamov A."/>
            <person name="Andreopoulos B."/>
            <person name="Cheng J.F."/>
            <person name="Woyke T."/>
            <person name="Pelin A."/>
            <person name="Henrissat B."/>
            <person name="Reynolds N.K."/>
            <person name="Benny G.L."/>
            <person name="Smith M.E."/>
            <person name="James T.Y."/>
            <person name="Grigoriev I.V."/>
        </authorList>
    </citation>
    <scope>NUCLEOTIDE SEQUENCE [LARGE SCALE GENOMIC DNA]</scope>
    <source>
        <strain evidence="9">RSA 468</strain>
    </source>
</reference>
<evidence type="ECO:0000256" key="3">
    <source>
        <dbReference type="ARBA" id="ARBA00008838"/>
    </source>
</evidence>
<evidence type="ECO:0000256" key="1">
    <source>
        <dbReference type="ARBA" id="ARBA00004604"/>
    </source>
</evidence>
<evidence type="ECO:0000313" key="9">
    <source>
        <dbReference type="Proteomes" id="UP000268162"/>
    </source>
</evidence>
<dbReference type="Pfam" id="PF07767">
    <property type="entry name" value="Nop53"/>
    <property type="match status" value="1"/>
</dbReference>
<evidence type="ECO:0000256" key="4">
    <source>
        <dbReference type="ARBA" id="ARBA00018339"/>
    </source>
</evidence>
<feature type="compositionally biased region" description="Polar residues" evidence="7">
    <location>
        <begin position="1"/>
        <end position="21"/>
    </location>
</feature>
<evidence type="ECO:0000256" key="5">
    <source>
        <dbReference type="ARBA" id="ARBA00022517"/>
    </source>
</evidence>
<evidence type="ECO:0000256" key="6">
    <source>
        <dbReference type="ARBA" id="ARBA00023242"/>
    </source>
</evidence>
<dbReference type="GO" id="GO:0005654">
    <property type="term" value="C:nucleoplasm"/>
    <property type="evidence" value="ECO:0007669"/>
    <property type="project" value="UniProtKB-SubCell"/>
</dbReference>
<organism evidence="8 9">
    <name type="scientific">Dimargaris cristalligena</name>
    <dbReference type="NCBI Taxonomy" id="215637"/>
    <lineage>
        <taxon>Eukaryota</taxon>
        <taxon>Fungi</taxon>
        <taxon>Fungi incertae sedis</taxon>
        <taxon>Zoopagomycota</taxon>
        <taxon>Kickxellomycotina</taxon>
        <taxon>Dimargaritomycetes</taxon>
        <taxon>Dimargaritales</taxon>
        <taxon>Dimargaritaceae</taxon>
        <taxon>Dimargaris</taxon>
    </lineage>
</organism>
<evidence type="ECO:0000256" key="7">
    <source>
        <dbReference type="SAM" id="MobiDB-lite"/>
    </source>
</evidence>
<dbReference type="GO" id="GO:0042254">
    <property type="term" value="P:ribosome biogenesis"/>
    <property type="evidence" value="ECO:0007669"/>
    <property type="project" value="UniProtKB-KW"/>
</dbReference>
<evidence type="ECO:0000256" key="2">
    <source>
        <dbReference type="ARBA" id="ARBA00004642"/>
    </source>
</evidence>
<sequence>MPLNTTTASSESLPHVSTQTSRKGKKSWRKNIDLVDVDSKLEEKRSDERVGAADV</sequence>
<dbReference type="InterPro" id="IPR011687">
    <property type="entry name" value="Nop53/GLTSCR2"/>
</dbReference>
<dbReference type="Proteomes" id="UP000268162">
    <property type="component" value="Unassembled WGS sequence"/>
</dbReference>
<name>A0A4V1J5C5_9FUNG</name>
<dbReference type="EMBL" id="ML002351">
    <property type="protein sequence ID" value="RKP38579.1"/>
    <property type="molecule type" value="Genomic_DNA"/>
</dbReference>
<feature type="region of interest" description="Disordered" evidence="7">
    <location>
        <begin position="1"/>
        <end position="30"/>
    </location>
</feature>
<gene>
    <name evidence="8" type="ORF">BJ085DRAFT_16561</name>
</gene>
<keyword evidence="5" id="KW-0690">Ribosome biogenesis</keyword>
<dbReference type="AlphaFoldDB" id="A0A4V1J5C5"/>
<dbReference type="GO" id="GO:0005730">
    <property type="term" value="C:nucleolus"/>
    <property type="evidence" value="ECO:0007669"/>
    <property type="project" value="UniProtKB-SubCell"/>
</dbReference>
<comment type="subcellular location">
    <subcellularLocation>
        <location evidence="1">Nucleus</location>
        <location evidence="1">Nucleolus</location>
    </subcellularLocation>
    <subcellularLocation>
        <location evidence="2">Nucleus</location>
        <location evidence="2">Nucleoplasm</location>
    </subcellularLocation>
</comment>
<accession>A0A4V1J5C5</accession>
<proteinExistence type="inferred from homology"/>
<protein>
    <recommendedName>
        <fullName evidence="4">Ribosome biogenesis protein NOP53</fullName>
    </recommendedName>
</protein>
<keyword evidence="9" id="KW-1185">Reference proteome</keyword>
<keyword evidence="6" id="KW-0539">Nucleus</keyword>
<comment type="similarity">
    <text evidence="3">Belongs to the NOP53 family.</text>
</comment>
<evidence type="ECO:0000313" key="8">
    <source>
        <dbReference type="EMBL" id="RKP38579.1"/>
    </source>
</evidence>